<dbReference type="Proteomes" id="UP000284706">
    <property type="component" value="Unassembled WGS sequence"/>
</dbReference>
<proteinExistence type="predicted"/>
<keyword evidence="2" id="KW-1185">Reference proteome</keyword>
<name>A0A409VWK2_9AGAR</name>
<sequence length="99" mass="11277">MVTTCLDLFLQQLSRRSTHQWHLAVTPSPFQYRPVLYLPTGLDSYRVKLDRRPKKLVEPLYSQNHILAFVCSAYIGRVPTLDDCILAAIHPIQALTGAQ</sequence>
<organism evidence="1 2">
    <name type="scientific">Gymnopilus dilepis</name>
    <dbReference type="NCBI Taxonomy" id="231916"/>
    <lineage>
        <taxon>Eukaryota</taxon>
        <taxon>Fungi</taxon>
        <taxon>Dikarya</taxon>
        <taxon>Basidiomycota</taxon>
        <taxon>Agaricomycotina</taxon>
        <taxon>Agaricomycetes</taxon>
        <taxon>Agaricomycetidae</taxon>
        <taxon>Agaricales</taxon>
        <taxon>Agaricineae</taxon>
        <taxon>Hymenogastraceae</taxon>
        <taxon>Gymnopilus</taxon>
    </lineage>
</organism>
<gene>
    <name evidence="1" type="ORF">CVT26_010059</name>
</gene>
<dbReference type="EMBL" id="NHYE01005534">
    <property type="protein sequence ID" value="PPQ70631.1"/>
    <property type="molecule type" value="Genomic_DNA"/>
</dbReference>
<comment type="caution">
    <text evidence="1">The sequence shown here is derived from an EMBL/GenBank/DDBJ whole genome shotgun (WGS) entry which is preliminary data.</text>
</comment>
<accession>A0A409VWK2</accession>
<dbReference type="InParanoid" id="A0A409VWK2"/>
<protein>
    <submittedName>
        <fullName evidence="1">Uncharacterized protein</fullName>
    </submittedName>
</protein>
<dbReference type="AlphaFoldDB" id="A0A409VWK2"/>
<evidence type="ECO:0000313" key="2">
    <source>
        <dbReference type="Proteomes" id="UP000284706"/>
    </source>
</evidence>
<reference evidence="1 2" key="1">
    <citation type="journal article" date="2018" name="Evol. Lett.">
        <title>Horizontal gene cluster transfer increased hallucinogenic mushroom diversity.</title>
        <authorList>
            <person name="Reynolds H.T."/>
            <person name="Vijayakumar V."/>
            <person name="Gluck-Thaler E."/>
            <person name="Korotkin H.B."/>
            <person name="Matheny P.B."/>
            <person name="Slot J.C."/>
        </authorList>
    </citation>
    <scope>NUCLEOTIDE SEQUENCE [LARGE SCALE GENOMIC DNA]</scope>
    <source>
        <strain evidence="1 2">SRW20</strain>
    </source>
</reference>
<dbReference type="OrthoDB" id="3058031at2759"/>
<evidence type="ECO:0000313" key="1">
    <source>
        <dbReference type="EMBL" id="PPQ70631.1"/>
    </source>
</evidence>